<feature type="transmembrane region" description="Helical" evidence="1">
    <location>
        <begin position="58"/>
        <end position="80"/>
    </location>
</feature>
<dbReference type="GO" id="GO:0052621">
    <property type="term" value="F:diguanylate cyclase activity"/>
    <property type="evidence" value="ECO:0007669"/>
    <property type="project" value="TreeGrafter"/>
</dbReference>
<dbReference type="SMART" id="SM00267">
    <property type="entry name" value="GGDEF"/>
    <property type="match status" value="2"/>
</dbReference>
<evidence type="ECO:0000313" key="4">
    <source>
        <dbReference type="Proteomes" id="UP000298358"/>
    </source>
</evidence>
<dbReference type="PANTHER" id="PTHR45138:SF9">
    <property type="entry name" value="DIGUANYLATE CYCLASE DGCM-RELATED"/>
    <property type="match status" value="1"/>
</dbReference>
<accession>A0A4Y9FWD2</accession>
<comment type="caution">
    <text evidence="3">The sequence shown here is derived from an EMBL/GenBank/DDBJ whole genome shotgun (WGS) entry which is preliminary data.</text>
</comment>
<sequence>MGTASASLCASSVGTRASASMAGCPSRCPGEDRMSRSVDHALGPAVGRIRRALRRQSNFSATTALGAGYFAVLIAAHLVMHPHGSLETTAEIAQLVLCLLGLAWALAAGRRLPRWAGLVLIGGVAAGIAVAQFAASDLGGLLSTLFLVPLLAAYLGWGFRPRAARIMLSAIVAVTTVAALVNPSLRDPDPVVAWASVYAALVSVFTLEVSIALVRGLRRALRTDPLTGTLNRRALRAYVRAHRREGLWVIGIDMDGLKPYNDRHGHAAGDLLLRDSARSWQEVIGESGVVGRWGGDEFVVVVQAPDEQAARAVLGRLRAASPHRFSAGVAKILPNRGLDHAVKVADGDLYRDKRRAPGRVPRTYPRRIALPAPDPAEARPPRQTAYTIVCIAAAGLFVLSGLVDLLGVQAALSVGLSVADVVIGLLTVAAALAFGHRLPRWAVLAWVVLVAATTFGHISAMAGPVPLVEGILGLQLVAAMLGCFYRPGTARAFQLVVVSAVGAGLLFADPDVLGIIGPGPVIIGIPTSLFLLEVVLRVRLRLRMLAQTDELTGALNRLGFEERLQALARRSRRRGTPLAVVAVDFDDFKRLNDDHGHARGDGALRAAVALWRDGLRETDVIGRIGGDEFLIALPGADTARAAAIMQRLRAEADDSWSWGAATLRQEEQVEDLLLRADRALYAAKRRRPRARGTTRQVPLQPF</sequence>
<organism evidence="3 4">
    <name type="scientific">Microbacterium paludicola</name>
    <dbReference type="NCBI Taxonomy" id="300019"/>
    <lineage>
        <taxon>Bacteria</taxon>
        <taxon>Bacillati</taxon>
        <taxon>Actinomycetota</taxon>
        <taxon>Actinomycetes</taxon>
        <taxon>Micrococcales</taxon>
        <taxon>Microbacteriaceae</taxon>
        <taxon>Microbacterium</taxon>
    </lineage>
</organism>
<dbReference type="SUPFAM" id="SSF55073">
    <property type="entry name" value="Nucleotide cyclase"/>
    <property type="match status" value="2"/>
</dbReference>
<feature type="transmembrane region" description="Helical" evidence="1">
    <location>
        <begin position="166"/>
        <end position="185"/>
    </location>
</feature>
<feature type="transmembrane region" description="Helical" evidence="1">
    <location>
        <begin position="409"/>
        <end position="434"/>
    </location>
</feature>
<feature type="transmembrane region" description="Helical" evidence="1">
    <location>
        <begin position="115"/>
        <end position="135"/>
    </location>
</feature>
<dbReference type="InterPro" id="IPR050469">
    <property type="entry name" value="Diguanylate_Cyclase"/>
</dbReference>
<gene>
    <name evidence="3" type="ORF">E4U02_05005</name>
</gene>
<dbReference type="PANTHER" id="PTHR45138">
    <property type="entry name" value="REGULATORY COMPONENTS OF SENSORY TRANSDUCTION SYSTEM"/>
    <property type="match status" value="1"/>
</dbReference>
<keyword evidence="1" id="KW-0472">Membrane</keyword>
<protein>
    <submittedName>
        <fullName evidence="3">GGDEF domain-containing protein</fullName>
    </submittedName>
</protein>
<dbReference type="NCBIfam" id="TIGR00254">
    <property type="entry name" value="GGDEF"/>
    <property type="match status" value="2"/>
</dbReference>
<feature type="transmembrane region" description="Helical" evidence="1">
    <location>
        <begin position="441"/>
        <end position="461"/>
    </location>
</feature>
<dbReference type="CDD" id="cd01949">
    <property type="entry name" value="GGDEF"/>
    <property type="match status" value="2"/>
</dbReference>
<dbReference type="InterPro" id="IPR000160">
    <property type="entry name" value="GGDEF_dom"/>
</dbReference>
<dbReference type="AlphaFoldDB" id="A0A4Y9FWD2"/>
<feature type="transmembrane region" description="Helical" evidence="1">
    <location>
        <begin position="141"/>
        <end position="159"/>
    </location>
</feature>
<evidence type="ECO:0000259" key="2">
    <source>
        <dbReference type="PROSITE" id="PS50887"/>
    </source>
</evidence>
<keyword evidence="4" id="KW-1185">Reference proteome</keyword>
<dbReference type="Proteomes" id="UP000298358">
    <property type="component" value="Unassembled WGS sequence"/>
</dbReference>
<reference evidence="3 4" key="1">
    <citation type="submission" date="2019-03" db="EMBL/GenBank/DDBJ databases">
        <title>Diversity of the mouse oral microbiome.</title>
        <authorList>
            <person name="Joseph S."/>
            <person name="Aduse-Opoku J."/>
            <person name="Curtis M."/>
            <person name="Wade W."/>
            <person name="Hashim A."/>
        </authorList>
    </citation>
    <scope>NUCLEOTIDE SEQUENCE [LARGE SCALE GENOMIC DNA]</scope>
    <source>
        <strain evidence="3 4">P1012</strain>
    </source>
</reference>
<dbReference type="Gene3D" id="3.30.70.270">
    <property type="match status" value="2"/>
</dbReference>
<feature type="domain" description="GGDEF" evidence="2">
    <location>
        <begin position="576"/>
        <end position="701"/>
    </location>
</feature>
<dbReference type="OrthoDB" id="23692at2"/>
<evidence type="ECO:0000256" key="1">
    <source>
        <dbReference type="SAM" id="Phobius"/>
    </source>
</evidence>
<dbReference type="EMBL" id="SPQB01000007">
    <property type="protein sequence ID" value="TFU33599.1"/>
    <property type="molecule type" value="Genomic_DNA"/>
</dbReference>
<dbReference type="InterPro" id="IPR043128">
    <property type="entry name" value="Rev_trsase/Diguanyl_cyclase"/>
</dbReference>
<feature type="transmembrane region" description="Helical" evidence="1">
    <location>
        <begin position="467"/>
        <end position="485"/>
    </location>
</feature>
<dbReference type="InterPro" id="IPR029787">
    <property type="entry name" value="Nucleotide_cyclase"/>
</dbReference>
<name>A0A4Y9FWD2_9MICO</name>
<evidence type="ECO:0000313" key="3">
    <source>
        <dbReference type="EMBL" id="TFU33599.1"/>
    </source>
</evidence>
<feature type="transmembrane region" description="Helical" evidence="1">
    <location>
        <begin position="191"/>
        <end position="214"/>
    </location>
</feature>
<feature type="transmembrane region" description="Helical" evidence="1">
    <location>
        <begin position="514"/>
        <end position="536"/>
    </location>
</feature>
<feature type="transmembrane region" description="Helical" evidence="1">
    <location>
        <begin position="92"/>
        <end position="108"/>
    </location>
</feature>
<keyword evidence="1" id="KW-0812">Transmembrane</keyword>
<dbReference type="PROSITE" id="PS50887">
    <property type="entry name" value="GGDEF"/>
    <property type="match status" value="2"/>
</dbReference>
<feature type="transmembrane region" description="Helical" evidence="1">
    <location>
        <begin position="385"/>
        <end position="403"/>
    </location>
</feature>
<proteinExistence type="predicted"/>
<feature type="domain" description="GGDEF" evidence="2">
    <location>
        <begin position="245"/>
        <end position="367"/>
    </location>
</feature>
<keyword evidence="1" id="KW-1133">Transmembrane helix</keyword>
<dbReference type="Pfam" id="PF00990">
    <property type="entry name" value="GGDEF"/>
    <property type="match status" value="2"/>
</dbReference>
<feature type="transmembrane region" description="Helical" evidence="1">
    <location>
        <begin position="492"/>
        <end position="508"/>
    </location>
</feature>